<feature type="region of interest" description="Disordered" evidence="1">
    <location>
        <begin position="24"/>
        <end position="44"/>
    </location>
</feature>
<dbReference type="Proteomes" id="UP001294412">
    <property type="component" value="Unassembled WGS sequence"/>
</dbReference>
<accession>A0ABU5I307</accession>
<evidence type="ECO:0000313" key="3">
    <source>
        <dbReference type="Proteomes" id="UP001294412"/>
    </source>
</evidence>
<dbReference type="EMBL" id="JAXLPB010000002">
    <property type="protein sequence ID" value="MDY8108561.1"/>
    <property type="molecule type" value="Genomic_DNA"/>
</dbReference>
<keyword evidence="3" id="KW-1185">Reference proteome</keyword>
<comment type="caution">
    <text evidence="2">The sequence shown here is derived from an EMBL/GenBank/DDBJ whole genome shotgun (WGS) entry which is preliminary data.</text>
</comment>
<protein>
    <submittedName>
        <fullName evidence="2">Uncharacterized protein</fullName>
    </submittedName>
</protein>
<dbReference type="RefSeq" id="WP_322186037.1">
    <property type="nucleotide sequence ID" value="NZ_JAXLPB010000002.1"/>
</dbReference>
<name>A0ABU5I307_9HYPH</name>
<sequence>MSQNTPNSIGTRFRSFLSELVRQSGNRTERLEHTLRQTRERHGK</sequence>
<feature type="compositionally biased region" description="Basic and acidic residues" evidence="1">
    <location>
        <begin position="27"/>
        <end position="44"/>
    </location>
</feature>
<organism evidence="2 3">
    <name type="scientific">Fulvimarina uroteuthidis</name>
    <dbReference type="NCBI Taxonomy" id="3098149"/>
    <lineage>
        <taxon>Bacteria</taxon>
        <taxon>Pseudomonadati</taxon>
        <taxon>Pseudomonadota</taxon>
        <taxon>Alphaproteobacteria</taxon>
        <taxon>Hyphomicrobiales</taxon>
        <taxon>Aurantimonadaceae</taxon>
        <taxon>Fulvimarina</taxon>
    </lineage>
</organism>
<evidence type="ECO:0000256" key="1">
    <source>
        <dbReference type="SAM" id="MobiDB-lite"/>
    </source>
</evidence>
<evidence type="ECO:0000313" key="2">
    <source>
        <dbReference type="EMBL" id="MDY8108561.1"/>
    </source>
</evidence>
<reference evidence="2 3" key="1">
    <citation type="submission" date="2023-12" db="EMBL/GenBank/DDBJ databases">
        <title>Description of Novel Strain Fulvimarina sp. 2208YS6-2-32 isolated from Uroteuthis (Photololigo) edulis.</title>
        <authorList>
            <person name="Park J.-S."/>
        </authorList>
    </citation>
    <scope>NUCLEOTIDE SEQUENCE [LARGE SCALE GENOMIC DNA]</scope>
    <source>
        <strain evidence="2 3">2208YS6-2-32</strain>
    </source>
</reference>
<gene>
    <name evidence="2" type="ORF">U0C82_05255</name>
</gene>
<proteinExistence type="predicted"/>